<proteinExistence type="predicted"/>
<reference evidence="2 3" key="1">
    <citation type="submission" date="2016-10" db="EMBL/GenBank/DDBJ databases">
        <authorList>
            <person name="de Groot N.N."/>
        </authorList>
    </citation>
    <scope>NUCLEOTIDE SEQUENCE [LARGE SCALE GENOMIC DNA]</scope>
    <source>
        <strain evidence="2 3">DSM 16619</strain>
    </source>
</reference>
<feature type="transmembrane region" description="Helical" evidence="1">
    <location>
        <begin position="37"/>
        <end position="55"/>
    </location>
</feature>
<evidence type="ECO:0000313" key="2">
    <source>
        <dbReference type="EMBL" id="SDC82648.1"/>
    </source>
</evidence>
<dbReference type="STRING" id="187868.SAMN05192589_103319"/>
<evidence type="ECO:0000256" key="1">
    <source>
        <dbReference type="SAM" id="Phobius"/>
    </source>
</evidence>
<dbReference type="Pfam" id="PF11162">
    <property type="entry name" value="DUF2946"/>
    <property type="match status" value="1"/>
</dbReference>
<name>A0A1G6PRI1_9BURK</name>
<dbReference type="EMBL" id="FMZC01000003">
    <property type="protein sequence ID" value="SDC82648.1"/>
    <property type="molecule type" value="Genomic_DNA"/>
</dbReference>
<evidence type="ECO:0000313" key="3">
    <source>
        <dbReference type="Proteomes" id="UP000198781"/>
    </source>
</evidence>
<dbReference type="AlphaFoldDB" id="A0A1G6PRI1"/>
<accession>A0A1G6PRI1</accession>
<gene>
    <name evidence="2" type="ORF">SAMN05192589_103319</name>
</gene>
<keyword evidence="3" id="KW-1185">Reference proteome</keyword>
<protein>
    <recommendedName>
        <fullName evidence="4">DUF2946 domain-containing protein</fullName>
    </recommendedName>
</protein>
<keyword evidence="1" id="KW-0812">Transmembrane</keyword>
<evidence type="ECO:0008006" key="4">
    <source>
        <dbReference type="Google" id="ProtNLM"/>
    </source>
</evidence>
<dbReference type="Proteomes" id="UP000198781">
    <property type="component" value="Unassembled WGS sequence"/>
</dbReference>
<keyword evidence="1" id="KW-1133">Transmembrane helix</keyword>
<keyword evidence="1" id="KW-0472">Membrane</keyword>
<dbReference type="InterPro" id="IPR021333">
    <property type="entry name" value="DUF2946"/>
</dbReference>
<organism evidence="2 3">
    <name type="scientific">Paracidovorax valerianellae</name>
    <dbReference type="NCBI Taxonomy" id="187868"/>
    <lineage>
        <taxon>Bacteria</taxon>
        <taxon>Pseudomonadati</taxon>
        <taxon>Pseudomonadota</taxon>
        <taxon>Betaproteobacteria</taxon>
        <taxon>Burkholderiales</taxon>
        <taxon>Comamonadaceae</taxon>
        <taxon>Paracidovorax</taxon>
    </lineage>
</organism>
<sequence length="145" mass="15289">MNQIGLQRNKYYGTLLSKVKQAPSIALLHAARALRRWVLACFVGALLVAVASPLVHARAMEWICSTAGMVKVYVQTDDGPVEMGQTAMDCPLCMPHGAPLPPVAMQTLPQPLPLGHAVQAIPAARIAAATAAPLPARGPPAFQHA</sequence>